<dbReference type="STRING" id="578458.D8QIP0"/>
<dbReference type="VEuPathDB" id="FungiDB:SCHCODRAFT_01106636"/>
<dbReference type="eggNOG" id="KOG3157">
    <property type="taxonomic scope" value="Eukaryota"/>
</dbReference>
<dbReference type="Gene3D" id="3.20.20.10">
    <property type="entry name" value="Alanine racemase"/>
    <property type="match status" value="1"/>
</dbReference>
<sequence>MWIRLPAEIRWYFIGPRQLDKSKTLVAIPNLHTIQALTLTKAADLLHKALSEAGDATRLPIICLIPLISTNFTTTHPLAIFAAHILEQCPFLRLQGLMTIGSIEPSYHAKEGEENHDFKMLLNTRDSLQGVLRSRFPDKVSCVAVIRTSGNAKSPNLT</sequence>
<dbReference type="GO" id="GO:0030170">
    <property type="term" value="F:pyridoxal phosphate binding"/>
    <property type="evidence" value="ECO:0007669"/>
    <property type="project" value="InterPro"/>
</dbReference>
<dbReference type="GeneID" id="9597046"/>
<dbReference type="InParanoid" id="D8QIP0"/>
<dbReference type="PANTHER" id="PTHR10146">
    <property type="entry name" value="PROLINE SYNTHETASE CO-TRANSCRIBED BACTERIAL HOMOLOG PROTEIN"/>
    <property type="match status" value="1"/>
</dbReference>
<evidence type="ECO:0000313" key="3">
    <source>
        <dbReference type="Proteomes" id="UP000007431"/>
    </source>
</evidence>
<keyword evidence="1" id="KW-0663">Pyridoxal phosphate</keyword>
<evidence type="ECO:0000256" key="1">
    <source>
        <dbReference type="ARBA" id="ARBA00022898"/>
    </source>
</evidence>
<dbReference type="KEGG" id="scm:SCHCO_01106636"/>
<reference evidence="2 3" key="1">
    <citation type="journal article" date="2010" name="Nat. Biotechnol.">
        <title>Genome sequence of the model mushroom Schizophyllum commune.</title>
        <authorList>
            <person name="Ohm R.A."/>
            <person name="de Jong J.F."/>
            <person name="Lugones L.G."/>
            <person name="Aerts A."/>
            <person name="Kothe E."/>
            <person name="Stajich J.E."/>
            <person name="de Vries R.P."/>
            <person name="Record E."/>
            <person name="Levasseur A."/>
            <person name="Baker S.E."/>
            <person name="Bartholomew K.A."/>
            <person name="Coutinho P.M."/>
            <person name="Erdmann S."/>
            <person name="Fowler T.J."/>
            <person name="Gathman A.C."/>
            <person name="Lombard V."/>
            <person name="Henrissat B."/>
            <person name="Knabe N."/>
            <person name="Kuees U."/>
            <person name="Lilly W.W."/>
            <person name="Lindquist E."/>
            <person name="Lucas S."/>
            <person name="Magnuson J.K."/>
            <person name="Piumi F."/>
            <person name="Raudaskoski M."/>
            <person name="Salamov A."/>
            <person name="Schmutz J."/>
            <person name="Schwarze F.W.M.R."/>
            <person name="vanKuyk P.A."/>
            <person name="Horton J.S."/>
            <person name="Grigoriev I.V."/>
            <person name="Woesten H.A.B."/>
        </authorList>
    </citation>
    <scope>NUCLEOTIDE SEQUENCE [LARGE SCALE GENOMIC DNA]</scope>
    <source>
        <strain evidence="3">H4-8 / FGSC 9210</strain>
    </source>
</reference>
<dbReference type="OrthoDB" id="10264196at2759"/>
<dbReference type="PANTHER" id="PTHR10146:SF14">
    <property type="entry name" value="PYRIDOXAL PHOSPHATE HOMEOSTASIS PROTEIN"/>
    <property type="match status" value="1"/>
</dbReference>
<dbReference type="Proteomes" id="UP000007431">
    <property type="component" value="Unassembled WGS sequence"/>
</dbReference>
<protein>
    <submittedName>
        <fullName evidence="2">Uncharacterized protein</fullName>
    </submittedName>
</protein>
<keyword evidence="3" id="KW-1185">Reference proteome</keyword>
<dbReference type="HOGENOM" id="CLU_1670396_0_0_1"/>
<dbReference type="EMBL" id="GL377313">
    <property type="protein sequence ID" value="EFI92258.1"/>
    <property type="molecule type" value="Genomic_DNA"/>
</dbReference>
<dbReference type="InterPro" id="IPR011078">
    <property type="entry name" value="PyrdxlP_homeostasis"/>
</dbReference>
<dbReference type="SUPFAM" id="SSF51419">
    <property type="entry name" value="PLP-binding barrel"/>
    <property type="match status" value="1"/>
</dbReference>
<gene>
    <name evidence="2" type="ORF">SCHCODRAFT_61194</name>
</gene>
<organism evidence="3">
    <name type="scientific">Schizophyllum commune (strain H4-8 / FGSC 9210)</name>
    <name type="common">Split gill fungus</name>
    <dbReference type="NCBI Taxonomy" id="578458"/>
    <lineage>
        <taxon>Eukaryota</taxon>
        <taxon>Fungi</taxon>
        <taxon>Dikarya</taxon>
        <taxon>Basidiomycota</taxon>
        <taxon>Agaricomycotina</taxon>
        <taxon>Agaricomycetes</taxon>
        <taxon>Agaricomycetidae</taxon>
        <taxon>Agaricales</taxon>
        <taxon>Schizophyllaceae</taxon>
        <taxon>Schizophyllum</taxon>
    </lineage>
</organism>
<name>D8QIP0_SCHCM</name>
<proteinExistence type="predicted"/>
<accession>D8QIP0</accession>
<evidence type="ECO:0000313" key="2">
    <source>
        <dbReference type="EMBL" id="EFI92258.1"/>
    </source>
</evidence>
<dbReference type="RefSeq" id="XP_003027161.1">
    <property type="nucleotide sequence ID" value="XM_003027115.1"/>
</dbReference>
<dbReference type="AlphaFoldDB" id="D8QIP0"/>
<dbReference type="InterPro" id="IPR029066">
    <property type="entry name" value="PLP-binding_barrel"/>
</dbReference>